<dbReference type="EMBL" id="JH711575">
    <property type="protein sequence ID" value="EIW84497.1"/>
    <property type="molecule type" value="Genomic_DNA"/>
</dbReference>
<proteinExistence type="predicted"/>
<dbReference type="AlphaFoldDB" id="A0A5M3MZS5"/>
<dbReference type="RefSeq" id="XP_007765253.1">
    <property type="nucleotide sequence ID" value="XM_007767063.1"/>
</dbReference>
<dbReference type="Gene3D" id="1.20.1280.50">
    <property type="match status" value="1"/>
</dbReference>
<dbReference type="InterPro" id="IPR001810">
    <property type="entry name" value="F-box_dom"/>
</dbReference>
<dbReference type="OrthoDB" id="2998253at2759"/>
<dbReference type="Pfam" id="PF12937">
    <property type="entry name" value="F-box-like"/>
    <property type="match status" value="1"/>
</dbReference>
<evidence type="ECO:0000313" key="3">
    <source>
        <dbReference type="Proteomes" id="UP000053558"/>
    </source>
</evidence>
<gene>
    <name evidence="2" type="ORF">CONPUDRAFT_49664</name>
</gene>
<reference evidence="3" key="1">
    <citation type="journal article" date="2012" name="Science">
        <title>The Paleozoic origin of enzymatic lignin decomposition reconstructed from 31 fungal genomes.</title>
        <authorList>
            <person name="Floudas D."/>
            <person name="Binder M."/>
            <person name="Riley R."/>
            <person name="Barry K."/>
            <person name="Blanchette R.A."/>
            <person name="Henrissat B."/>
            <person name="Martinez A.T."/>
            <person name="Otillar R."/>
            <person name="Spatafora J.W."/>
            <person name="Yadav J.S."/>
            <person name="Aerts A."/>
            <person name="Benoit I."/>
            <person name="Boyd A."/>
            <person name="Carlson A."/>
            <person name="Copeland A."/>
            <person name="Coutinho P.M."/>
            <person name="de Vries R.P."/>
            <person name="Ferreira P."/>
            <person name="Findley K."/>
            <person name="Foster B."/>
            <person name="Gaskell J."/>
            <person name="Glotzer D."/>
            <person name="Gorecki P."/>
            <person name="Heitman J."/>
            <person name="Hesse C."/>
            <person name="Hori C."/>
            <person name="Igarashi K."/>
            <person name="Jurgens J.A."/>
            <person name="Kallen N."/>
            <person name="Kersten P."/>
            <person name="Kohler A."/>
            <person name="Kuees U."/>
            <person name="Kumar T.K.A."/>
            <person name="Kuo A."/>
            <person name="LaButti K."/>
            <person name="Larrondo L.F."/>
            <person name="Lindquist E."/>
            <person name="Ling A."/>
            <person name="Lombard V."/>
            <person name="Lucas S."/>
            <person name="Lundell T."/>
            <person name="Martin R."/>
            <person name="McLaughlin D.J."/>
            <person name="Morgenstern I."/>
            <person name="Morin E."/>
            <person name="Murat C."/>
            <person name="Nagy L.G."/>
            <person name="Nolan M."/>
            <person name="Ohm R.A."/>
            <person name="Patyshakuliyeva A."/>
            <person name="Rokas A."/>
            <person name="Ruiz-Duenas F.J."/>
            <person name="Sabat G."/>
            <person name="Salamov A."/>
            <person name="Samejima M."/>
            <person name="Schmutz J."/>
            <person name="Slot J.C."/>
            <person name="St John F."/>
            <person name="Stenlid J."/>
            <person name="Sun H."/>
            <person name="Sun S."/>
            <person name="Syed K."/>
            <person name="Tsang A."/>
            <person name="Wiebenga A."/>
            <person name="Young D."/>
            <person name="Pisabarro A."/>
            <person name="Eastwood D.C."/>
            <person name="Martin F."/>
            <person name="Cullen D."/>
            <person name="Grigoriev I.V."/>
            <person name="Hibbett D.S."/>
        </authorList>
    </citation>
    <scope>NUCLEOTIDE SEQUENCE [LARGE SCALE GENOMIC DNA]</scope>
    <source>
        <strain evidence="3">RWD-64-598 SS2</strain>
    </source>
</reference>
<feature type="non-terminal residue" evidence="2">
    <location>
        <position position="147"/>
    </location>
</feature>
<dbReference type="Proteomes" id="UP000053558">
    <property type="component" value="Unassembled WGS sequence"/>
</dbReference>
<sequence>MILIPLPQRAVNTPFKFALFAETNRGQARTSAQEAHDIKAAISSMSSMVEDLDSISGHLGKFRRTLDEAMLSHSRLISVVNHIPVELLAEIFKLSAQRDVAKKGSSGLPQFHHSQRIGANPHGSLNVAQVCRKWREVALSIPSLWNM</sequence>
<evidence type="ECO:0000313" key="2">
    <source>
        <dbReference type="EMBL" id="EIW84497.1"/>
    </source>
</evidence>
<evidence type="ECO:0000259" key="1">
    <source>
        <dbReference type="Pfam" id="PF12937"/>
    </source>
</evidence>
<keyword evidence="3" id="KW-1185">Reference proteome</keyword>
<dbReference type="GeneID" id="19207348"/>
<accession>A0A5M3MZS5</accession>
<feature type="domain" description="F-box" evidence="1">
    <location>
        <begin position="81"/>
        <end position="146"/>
    </location>
</feature>
<organism evidence="2 3">
    <name type="scientific">Coniophora puteana (strain RWD-64-598)</name>
    <name type="common">Brown rot fungus</name>
    <dbReference type="NCBI Taxonomy" id="741705"/>
    <lineage>
        <taxon>Eukaryota</taxon>
        <taxon>Fungi</taxon>
        <taxon>Dikarya</taxon>
        <taxon>Basidiomycota</taxon>
        <taxon>Agaricomycotina</taxon>
        <taxon>Agaricomycetes</taxon>
        <taxon>Agaricomycetidae</taxon>
        <taxon>Boletales</taxon>
        <taxon>Coniophorineae</taxon>
        <taxon>Coniophoraceae</taxon>
        <taxon>Coniophora</taxon>
    </lineage>
</organism>
<comment type="caution">
    <text evidence="2">The sequence shown here is derived from an EMBL/GenBank/DDBJ whole genome shotgun (WGS) entry which is preliminary data.</text>
</comment>
<dbReference type="KEGG" id="cput:CONPUDRAFT_49664"/>
<name>A0A5M3MZS5_CONPW</name>
<protein>
    <recommendedName>
        <fullName evidence="1">F-box domain-containing protein</fullName>
    </recommendedName>
</protein>